<evidence type="ECO:0000256" key="4">
    <source>
        <dbReference type="SAM" id="Phobius"/>
    </source>
</evidence>
<keyword evidence="4" id="KW-0472">Membrane</keyword>
<dbReference type="AlphaFoldDB" id="A0A7E4VHA2"/>
<feature type="domain" description="Phospholipid/glycerol acyltransferase" evidence="5">
    <location>
        <begin position="129"/>
        <end position="288"/>
    </location>
</feature>
<evidence type="ECO:0000259" key="5">
    <source>
        <dbReference type="SMART" id="SM00563"/>
    </source>
</evidence>
<evidence type="ECO:0000256" key="3">
    <source>
        <dbReference type="ARBA" id="ARBA00023315"/>
    </source>
</evidence>
<dbReference type="Pfam" id="PF16076">
    <property type="entry name" value="Acyltransf_C"/>
    <property type="match status" value="1"/>
</dbReference>
<dbReference type="GO" id="GO:0016746">
    <property type="term" value="F:acyltransferase activity"/>
    <property type="evidence" value="ECO:0007669"/>
    <property type="project" value="UniProtKB-KW"/>
</dbReference>
<accession>A0A7E4VHA2</accession>
<reference evidence="7" key="2">
    <citation type="submission" date="2020-10" db="UniProtKB">
        <authorList>
            <consortium name="WormBaseParasite"/>
        </authorList>
    </citation>
    <scope>IDENTIFICATION</scope>
</reference>
<protein>
    <submittedName>
        <fullName evidence="7">PlsC domain-containing protein</fullName>
    </submittedName>
</protein>
<keyword evidence="4" id="KW-1133">Transmembrane helix</keyword>
<feature type="transmembrane region" description="Helical" evidence="4">
    <location>
        <begin position="55"/>
        <end position="83"/>
    </location>
</feature>
<dbReference type="CDD" id="cd07990">
    <property type="entry name" value="LPLAT_LCLAT1-like"/>
    <property type="match status" value="1"/>
</dbReference>
<name>A0A7E4VHA2_PANRE</name>
<dbReference type="SUPFAM" id="SSF69593">
    <property type="entry name" value="Glycerol-3-phosphate (1)-acyltransferase"/>
    <property type="match status" value="1"/>
</dbReference>
<evidence type="ECO:0000313" key="6">
    <source>
        <dbReference type="Proteomes" id="UP000492821"/>
    </source>
</evidence>
<comment type="similarity">
    <text evidence="1">Belongs to the 1-acyl-sn-glycerol-3-phosphate acyltransferase family.</text>
</comment>
<evidence type="ECO:0000313" key="7">
    <source>
        <dbReference type="WBParaSite" id="Pan_g21118.t1"/>
    </source>
</evidence>
<dbReference type="GO" id="GO:0005783">
    <property type="term" value="C:endoplasmic reticulum"/>
    <property type="evidence" value="ECO:0007669"/>
    <property type="project" value="TreeGrafter"/>
</dbReference>
<keyword evidence="6" id="KW-1185">Reference proteome</keyword>
<dbReference type="WBParaSite" id="Pan_g21118.t1">
    <property type="protein sequence ID" value="Pan_g21118.t1"/>
    <property type="gene ID" value="Pan_g21118"/>
</dbReference>
<dbReference type="InterPro" id="IPR002123">
    <property type="entry name" value="Plipid/glycerol_acylTrfase"/>
</dbReference>
<evidence type="ECO:0000256" key="2">
    <source>
        <dbReference type="ARBA" id="ARBA00022679"/>
    </source>
</evidence>
<dbReference type="PANTHER" id="PTHR10983:SF14">
    <property type="entry name" value="1-ACYL-SN-GLYCEROL-3-PHOSPHATE ACYLTRANSFERASE ACL-12-RELATED"/>
    <property type="match status" value="1"/>
</dbReference>
<keyword evidence="4" id="KW-0812">Transmembrane</keyword>
<keyword evidence="2" id="KW-0808">Transferase</keyword>
<sequence>MTPAIEVRPEAQIAADGRNNFGKRMAAATSTVDREDDSQWTSTIDFRKLMAMAGALYWLVTTVVVVPIACTATAVMLFPLMLFSMKLFNKLEHALCVMVNDHWVGSGQYTGVTIEVYGDDINTIADKRALCLVNHLGLVDHYCLMTAFHDKHSLTGRYLWVIFNIWKKTPLGVMWTTHGNFFINGGAAMRDRVLKSFREHLAKYYWRHDFGWVVMYPEGSRLFLIKDSEQRFAAKNGIAPFKHCAHPRTGAAHAVLDVAGPSDNSLTDAKSGLGEPIEYIVDVTLGYPKGNVVSLGDAMVGEWPDNDSRIAMHYRIFKVTPELTDEPTLKEWLYERYAEKDQLLDDYYRTGVFPGPSKFVNFPQMRNVIVQFFWLSLFYLHYVFWIQPVTLYAASFFF</sequence>
<proteinExistence type="inferred from homology"/>
<reference evidence="6" key="1">
    <citation type="journal article" date="2013" name="Genetics">
        <title>The draft genome and transcriptome of Panagrellus redivivus are shaped by the harsh demands of a free-living lifestyle.</title>
        <authorList>
            <person name="Srinivasan J."/>
            <person name="Dillman A.R."/>
            <person name="Macchietto M.G."/>
            <person name="Heikkinen L."/>
            <person name="Lakso M."/>
            <person name="Fracchia K.M."/>
            <person name="Antoshechkin I."/>
            <person name="Mortazavi A."/>
            <person name="Wong G."/>
            <person name="Sternberg P.W."/>
        </authorList>
    </citation>
    <scope>NUCLEOTIDE SEQUENCE [LARGE SCALE GENOMIC DNA]</scope>
    <source>
        <strain evidence="6">MT8872</strain>
    </source>
</reference>
<organism evidence="6 7">
    <name type="scientific">Panagrellus redivivus</name>
    <name type="common">Microworm</name>
    <dbReference type="NCBI Taxonomy" id="6233"/>
    <lineage>
        <taxon>Eukaryota</taxon>
        <taxon>Metazoa</taxon>
        <taxon>Ecdysozoa</taxon>
        <taxon>Nematoda</taxon>
        <taxon>Chromadorea</taxon>
        <taxon>Rhabditida</taxon>
        <taxon>Tylenchina</taxon>
        <taxon>Panagrolaimomorpha</taxon>
        <taxon>Panagrolaimoidea</taxon>
        <taxon>Panagrolaimidae</taxon>
        <taxon>Panagrellus</taxon>
    </lineage>
</organism>
<dbReference type="InterPro" id="IPR032098">
    <property type="entry name" value="Acyltransf_C"/>
</dbReference>
<dbReference type="SMART" id="SM00563">
    <property type="entry name" value="PlsC"/>
    <property type="match status" value="1"/>
</dbReference>
<dbReference type="GO" id="GO:0036149">
    <property type="term" value="P:phosphatidylinositol acyl-chain remodeling"/>
    <property type="evidence" value="ECO:0007669"/>
    <property type="project" value="TreeGrafter"/>
</dbReference>
<dbReference type="Pfam" id="PF01553">
    <property type="entry name" value="Acyltransferase"/>
    <property type="match status" value="1"/>
</dbReference>
<keyword evidence="3" id="KW-0012">Acyltransferase</keyword>
<dbReference type="PANTHER" id="PTHR10983">
    <property type="entry name" value="1-ACYLGLYCEROL-3-PHOSPHATE ACYLTRANSFERASE-RELATED"/>
    <property type="match status" value="1"/>
</dbReference>
<dbReference type="Proteomes" id="UP000492821">
    <property type="component" value="Unassembled WGS sequence"/>
</dbReference>
<evidence type="ECO:0000256" key="1">
    <source>
        <dbReference type="ARBA" id="ARBA00008655"/>
    </source>
</evidence>
<feature type="transmembrane region" description="Helical" evidence="4">
    <location>
        <begin position="368"/>
        <end position="386"/>
    </location>
</feature>